<dbReference type="AlphaFoldDB" id="A0A0P0LAT6"/>
<dbReference type="Proteomes" id="UP000736888">
    <property type="component" value="Unassembled WGS sequence"/>
</dbReference>
<sequence length="293" mass="32585">MQIINYGTETAPKWLAVATVSIKGEEQDIIPAFTDYSIKQKDFSKDKVFTAMDKSKILPTIFCLTDAEVFIKENVKLFDYHGREIDELPEGAPRILVYLDKPDNINLWSLDIPIKAEIVECDSVADAYQRVATTAYLSQCPSKDDWIGFAGIVSKDKLLLQIKKFSNSFGMNGTAAQGYFGLDTTTSLMQSKAILASALLPKGEHRTYSQAEILMKAAVQAFGAKAAKQTRYIKAINYCISQYGFDGICEALNSIEADEKLKLDASKCEDKVQCLQGIIIEQVHILHKNSNNN</sequence>
<protein>
    <submittedName>
        <fullName evidence="1">Uncharacterized protein</fullName>
    </submittedName>
</protein>
<evidence type="ECO:0000313" key="5">
    <source>
        <dbReference type="EMBL" id="MBV3489378.1"/>
    </source>
</evidence>
<dbReference type="EMBL" id="CP013020">
    <property type="protein sequence ID" value="ALK85385.1"/>
    <property type="molecule type" value="Genomic_DNA"/>
</dbReference>
<dbReference type="EMBL" id="WCXA01000007">
    <property type="protein sequence ID" value="KAB3864882.1"/>
    <property type="molecule type" value="Genomic_DNA"/>
</dbReference>
<evidence type="ECO:0000313" key="4">
    <source>
        <dbReference type="EMBL" id="MBU9138915.1"/>
    </source>
</evidence>
<evidence type="ECO:0000313" key="3">
    <source>
        <dbReference type="EMBL" id="KAB3864882.1"/>
    </source>
</evidence>
<dbReference type="EMBL" id="JAHOGA010000025">
    <property type="protein sequence ID" value="MBV3489378.1"/>
    <property type="molecule type" value="Genomic_DNA"/>
</dbReference>
<reference evidence="4" key="4">
    <citation type="submission" date="2021-06" db="EMBL/GenBank/DDBJ databases">
        <title>Collection of gut derived symbiotic bacterial strains cultured from healthy donors.</title>
        <authorList>
            <person name="Lin H."/>
            <person name="Littmann E."/>
            <person name="Pamer E.G."/>
        </authorList>
    </citation>
    <scope>NUCLEOTIDE SEQUENCE</scope>
    <source>
        <strain evidence="5">MSK.19.85</strain>
        <strain evidence="4">MSK.6.33</strain>
    </source>
</reference>
<dbReference type="RefSeq" id="WP_005853342.1">
    <property type="nucleotide sequence ID" value="NZ_BAABYE010000001.1"/>
</dbReference>
<dbReference type="Proteomes" id="UP000758576">
    <property type="component" value="Unassembled WGS sequence"/>
</dbReference>
<accession>A0A0P0LAT6</accession>
<evidence type="ECO:0000313" key="2">
    <source>
        <dbReference type="EMBL" id="KAB3853053.1"/>
    </source>
</evidence>
<evidence type="ECO:0000313" key="7">
    <source>
        <dbReference type="Proteomes" id="UP000441522"/>
    </source>
</evidence>
<evidence type="ECO:0000313" key="6">
    <source>
        <dbReference type="Proteomes" id="UP000061587"/>
    </source>
</evidence>
<dbReference type="EMBL" id="WCWW01000049">
    <property type="protein sequence ID" value="KAB3853053.1"/>
    <property type="molecule type" value="Genomic_DNA"/>
</dbReference>
<gene>
    <name evidence="1" type="ORF">BvMPK_2799</name>
    <name evidence="2" type="ORF">GAS29_17825</name>
    <name evidence="3" type="ORF">GAS37_04965</name>
    <name evidence="5" type="ORF">KSX14_12180</name>
    <name evidence="4" type="ORF">KTG10_09155</name>
</gene>
<evidence type="ECO:0000313" key="8">
    <source>
        <dbReference type="Proteomes" id="UP000470332"/>
    </source>
</evidence>
<reference evidence="7 8" key="3">
    <citation type="journal article" date="2019" name="Nat. Med.">
        <title>A library of human gut bacterial isolates paired with longitudinal multiomics data enables mechanistic microbiome research.</title>
        <authorList>
            <person name="Poyet M."/>
            <person name="Groussin M."/>
            <person name="Gibbons S.M."/>
            <person name="Avila-Pacheco J."/>
            <person name="Jiang X."/>
            <person name="Kearney S.M."/>
            <person name="Perrotta A.R."/>
            <person name="Berdy B."/>
            <person name="Zhao S."/>
            <person name="Lieberman T.D."/>
            <person name="Swanson P.K."/>
            <person name="Smith M."/>
            <person name="Roesemann S."/>
            <person name="Alexander J.E."/>
            <person name="Rich S.A."/>
            <person name="Livny J."/>
            <person name="Vlamakis H."/>
            <person name="Clish C."/>
            <person name="Bullock K."/>
            <person name="Deik A."/>
            <person name="Scott J."/>
            <person name="Pierce K.A."/>
            <person name="Xavier R.J."/>
            <person name="Alm E.J."/>
        </authorList>
    </citation>
    <scope>NUCLEOTIDE SEQUENCE [LARGE SCALE GENOMIC DNA]</scope>
    <source>
        <strain evidence="2 7">BIOML-A5</strain>
        <strain evidence="3 8">BIOML-A9</strain>
    </source>
</reference>
<reference evidence="6" key="1">
    <citation type="submission" date="2015-10" db="EMBL/GenBank/DDBJ databases">
        <title>Extensive mobilome-driven genome diversification in gut-associated Bacteroides vulgatus mpk.</title>
        <authorList>
            <person name="Beier S."/>
            <person name="Lange A."/>
            <person name="Huson D.H."/>
            <person name="Frick J.-S."/>
            <person name="Autenrieth I.B."/>
        </authorList>
    </citation>
    <scope>NUCLEOTIDE SEQUENCE [LARGE SCALE GENOMIC DNA]</scope>
    <source>
        <strain evidence="6">mpk</strain>
    </source>
</reference>
<dbReference type="EMBL" id="JAHPYS010000016">
    <property type="protein sequence ID" value="MBU9138915.1"/>
    <property type="molecule type" value="Genomic_DNA"/>
</dbReference>
<reference evidence="1 6" key="2">
    <citation type="journal article" date="2016" name="Genome Biol. Evol.">
        <title>Extensive mobilome-driven genome diversification in mouse gut-associated Bacteroides vulgatus mpk.</title>
        <authorList>
            <person name="Lange A."/>
            <person name="Beier S."/>
            <person name="Steimle A."/>
            <person name="Autenrieth I.B."/>
            <person name="Huson D.H."/>
            <person name="Frick J.S."/>
        </authorList>
    </citation>
    <scope>NUCLEOTIDE SEQUENCE [LARGE SCALE GENOMIC DNA]</scope>
    <source>
        <strain evidence="6">mpk</strain>
        <strain evidence="1">Mpk</strain>
    </source>
</reference>
<dbReference type="PATRIC" id="fig|821.40.peg.3367"/>
<name>A0A0P0LAT6_PHOVU</name>
<proteinExistence type="predicted"/>
<dbReference type="Proteomes" id="UP000441522">
    <property type="component" value="Unassembled WGS sequence"/>
</dbReference>
<dbReference type="Proteomes" id="UP000061587">
    <property type="component" value="Chromosome"/>
</dbReference>
<evidence type="ECO:0000313" key="1">
    <source>
        <dbReference type="EMBL" id="ALK85385.1"/>
    </source>
</evidence>
<dbReference type="Proteomes" id="UP000470332">
    <property type="component" value="Unassembled WGS sequence"/>
</dbReference>
<organism evidence="1 6">
    <name type="scientific">Phocaeicola vulgatus</name>
    <name type="common">Bacteroides vulgatus</name>
    <dbReference type="NCBI Taxonomy" id="821"/>
    <lineage>
        <taxon>Bacteria</taxon>
        <taxon>Pseudomonadati</taxon>
        <taxon>Bacteroidota</taxon>
        <taxon>Bacteroidia</taxon>
        <taxon>Bacteroidales</taxon>
        <taxon>Bacteroidaceae</taxon>
        <taxon>Phocaeicola</taxon>
    </lineage>
</organism>